<dbReference type="Proteomes" id="UP000287027">
    <property type="component" value="Chromosome"/>
</dbReference>
<evidence type="ECO:0000313" key="2">
    <source>
        <dbReference type="Proteomes" id="UP000287027"/>
    </source>
</evidence>
<keyword evidence="2" id="KW-1185">Reference proteome</keyword>
<proteinExistence type="predicted"/>
<accession>A0A5B9GHS1</accession>
<dbReference type="KEGG" id="aoy:EOV40_008300"/>
<dbReference type="EMBL" id="CP042808">
    <property type="protein sequence ID" value="QEE85712.1"/>
    <property type="molecule type" value="Genomic_DNA"/>
</dbReference>
<dbReference type="AlphaFoldDB" id="A0A5B9GHS1"/>
<protein>
    <submittedName>
        <fullName evidence="1">Uncharacterized protein</fullName>
    </submittedName>
</protein>
<reference evidence="1 2" key="1">
    <citation type="submission" date="2019-08" db="EMBL/GenBank/DDBJ databases">
        <title>Acetobacter oryzioeni sp. nov., isolated from Korean rice wine vinegar.</title>
        <authorList>
            <person name="Baek J.H."/>
            <person name="Kim K.H."/>
            <person name="Jeon C.O."/>
            <person name="Han D.M."/>
        </authorList>
    </citation>
    <scope>NUCLEOTIDE SEQUENCE [LARGE SCALE GENOMIC DNA]</scope>
    <source>
        <strain evidence="1 2">B6</strain>
    </source>
</reference>
<name>A0A5B9GHS1_9PROT</name>
<organism evidence="1 2">
    <name type="scientific">Acetobacter oryzoeni</name>
    <dbReference type="NCBI Taxonomy" id="2500548"/>
    <lineage>
        <taxon>Bacteria</taxon>
        <taxon>Pseudomonadati</taxon>
        <taxon>Pseudomonadota</taxon>
        <taxon>Alphaproteobacteria</taxon>
        <taxon>Acetobacterales</taxon>
        <taxon>Acetobacteraceae</taxon>
        <taxon>Acetobacter</taxon>
    </lineage>
</organism>
<sequence length="59" mass="6842">MLKIGLGKTNRQSCRTRAGTAYRLKANENFMEKQGFVSKVYRKKPHLKLNQGLFDLSRL</sequence>
<gene>
    <name evidence="1" type="ORF">EOV40_008300</name>
</gene>
<evidence type="ECO:0000313" key="1">
    <source>
        <dbReference type="EMBL" id="QEE85712.1"/>
    </source>
</evidence>